<dbReference type="InterPro" id="IPR021109">
    <property type="entry name" value="Peptidase_aspartic_dom_sf"/>
</dbReference>
<dbReference type="CDD" id="cd00303">
    <property type="entry name" value="retropepsin_like"/>
    <property type="match status" value="1"/>
</dbReference>
<proteinExistence type="predicted"/>
<name>C5KWN4_PERM5</name>
<dbReference type="Gene3D" id="3.30.70.330">
    <property type="match status" value="1"/>
</dbReference>
<dbReference type="InterPro" id="IPR051320">
    <property type="entry name" value="Viral_Replic_Matur_Polypro"/>
</dbReference>
<keyword evidence="5" id="KW-1185">Reference proteome</keyword>
<dbReference type="RefSeq" id="XP_002779314.1">
    <property type="nucleotide sequence ID" value="XM_002779268.1"/>
</dbReference>
<dbReference type="GeneID" id="9056490"/>
<feature type="region of interest" description="Disordered" evidence="2">
    <location>
        <begin position="1"/>
        <end position="26"/>
    </location>
</feature>
<dbReference type="SUPFAM" id="SSF54928">
    <property type="entry name" value="RNA-binding domain, RBD"/>
    <property type="match status" value="1"/>
</dbReference>
<evidence type="ECO:0000313" key="5">
    <source>
        <dbReference type="Proteomes" id="UP000007800"/>
    </source>
</evidence>
<feature type="domain" description="RRM" evidence="3">
    <location>
        <begin position="350"/>
        <end position="425"/>
    </location>
</feature>
<dbReference type="SUPFAM" id="SSF56672">
    <property type="entry name" value="DNA/RNA polymerases"/>
    <property type="match status" value="1"/>
</dbReference>
<dbReference type="GO" id="GO:0003723">
    <property type="term" value="F:RNA binding"/>
    <property type="evidence" value="ECO:0007669"/>
    <property type="project" value="UniProtKB-UniRule"/>
</dbReference>
<dbReference type="InterPro" id="IPR043502">
    <property type="entry name" value="DNA/RNA_pol_sf"/>
</dbReference>
<feature type="region of interest" description="Disordered" evidence="2">
    <location>
        <begin position="1222"/>
        <end position="1246"/>
    </location>
</feature>
<dbReference type="InterPro" id="IPR000504">
    <property type="entry name" value="RRM_dom"/>
</dbReference>
<dbReference type="InterPro" id="IPR035979">
    <property type="entry name" value="RBD_domain_sf"/>
</dbReference>
<keyword evidence="1" id="KW-0694">RNA-binding</keyword>
<dbReference type="Gene3D" id="3.30.70.270">
    <property type="match status" value="1"/>
</dbReference>
<dbReference type="Pfam" id="PF00078">
    <property type="entry name" value="RVT_1"/>
    <property type="match status" value="1"/>
</dbReference>
<evidence type="ECO:0000256" key="2">
    <source>
        <dbReference type="SAM" id="MobiDB-lite"/>
    </source>
</evidence>
<organism evidence="5">
    <name type="scientific">Perkinsus marinus (strain ATCC 50983 / TXsc)</name>
    <dbReference type="NCBI Taxonomy" id="423536"/>
    <lineage>
        <taxon>Eukaryota</taxon>
        <taxon>Sar</taxon>
        <taxon>Alveolata</taxon>
        <taxon>Perkinsozoa</taxon>
        <taxon>Perkinsea</taxon>
        <taxon>Perkinsida</taxon>
        <taxon>Perkinsidae</taxon>
        <taxon>Perkinsus</taxon>
    </lineage>
</organism>
<dbReference type="OrthoDB" id="8052806at2759"/>
<dbReference type="Gene3D" id="3.10.10.10">
    <property type="entry name" value="HIV Type 1 Reverse Transcriptase, subunit A, domain 1"/>
    <property type="match status" value="1"/>
</dbReference>
<dbReference type="CDD" id="cd00590">
    <property type="entry name" value="RRM_SF"/>
    <property type="match status" value="1"/>
</dbReference>
<dbReference type="Gene3D" id="2.40.70.10">
    <property type="entry name" value="Acid Proteases"/>
    <property type="match status" value="1"/>
</dbReference>
<protein>
    <recommendedName>
        <fullName evidence="3">RRM domain-containing protein</fullName>
    </recommendedName>
</protein>
<evidence type="ECO:0000256" key="1">
    <source>
        <dbReference type="PROSITE-ProRule" id="PRU00176"/>
    </source>
</evidence>
<sequence length="1295" mass="144698">MDANDPLLMRSTEAGNRPVEESGSPPAWAWELRGQIEHLAGMFNELSSKLNSSPSIGRSTTDVQGEDTVDTAVSDNPSVEEHRTSLLDFVGVQGVPTRGGQCRRGVDITKVSKRARNTRAVTGGPFIGVADARGFICFKRQVKSLPEIQLSGRYGPSEEDEWAFEYFYVNHNVSEPLRQLINDTCARNKDLTFKARVLTMWSVLESYSDGTDEMSLVKRWEALGCGSEGAKGLETFVSKLEGLRDQLSEVRGAPVSDLEARARLYMGLPRDGQLHVDRLPRLSVATYRDMLRECKSWAQLTLRYGVESLGMRSTAPLKLPTKDHTGPKRGPAGAHLAELHNTEIDSRARAQVYVSGLPFHWTFRETKGLIGELSNGDLSVYVTMLPRKGTAIVKLKTDVEAERVIQLLNGRQIGGRVVLAKHDKFAQKTVDSNPQVNLSEAQQRVCQLDDSSSEESSSSAECHILAVETGVLDDSHWANTSLEERLSSQQCQERIVPDIVALCQTSKGVESVEAKSFESNIENFESKSFESNIENFESKSFESNIENFESKSFESNIENIESKSFESNIENIESKSFESNIENVESESAESNIENVEEAYGDIEVENIESCRYRLREGPKVREPTSKRLAVTYTANGLPTVAVSLQGRVTTVALLDTGATDVFVSSTLYRRLKAESPGLELKQGDISVKLLDGGAVKIQGVLEALAVGFGDQTRTVEAYVLDSAHWELVLPRWVLGNCVWVMAGNDYLLFDEVEVNPHGGVQEAREIGANAVERDRSLPTRRVWPAVVKVPWIDDRRPKQNYDAIRGRDLKITQRLAKRPEELAAYEAAVDELLKSGAVEELPLGEDPRKWAYHYMCGVPVFANQRKSTRCRICIDARELNNFTNKEGDEEAADMDLQSRILEWRASKRVDCEDLKKAFWSVHIDKSDVKWLGMCVGSRIIRWIHVPFGTNWSPWALSSVLGKILKQIGGTGGAEAISFYVDDVLLRGDSCSEVSKIRREVVPALEERGFEVHQDKRMSNLDTDEDCIGRGVSKEKILSEKFRTGGWLGYDWLCGERIDVIDVRLRQIELAKESKVTESALRSAFGKFFDPMGLFAEVSLELRWAARLAHERLKQRRKDFEDGTDIVDEETASIILSTITACNSFLQSDRILPPRYLDVSTLFVFVDASEACIAIDIRVGSGPYRVEAVRGSTIELVRLADGSVTTAAVNQLKRSCRREKIDEVGEEPRQSTTAVQTEPKQTGDWGSVKIDRKDLRRWRDTVKAMSKSGPGMLTRGKKRVLEQIEEVSKAPRKQL</sequence>
<evidence type="ECO:0000259" key="3">
    <source>
        <dbReference type="PROSITE" id="PS50102"/>
    </source>
</evidence>
<dbReference type="InterPro" id="IPR012677">
    <property type="entry name" value="Nucleotide-bd_a/b_plait_sf"/>
</dbReference>
<dbReference type="SMART" id="SM00360">
    <property type="entry name" value="RRM"/>
    <property type="match status" value="1"/>
</dbReference>
<dbReference type="EMBL" id="GG677039">
    <property type="protein sequence ID" value="EER11109.1"/>
    <property type="molecule type" value="Genomic_DNA"/>
</dbReference>
<dbReference type="InterPro" id="IPR000477">
    <property type="entry name" value="RT_dom"/>
</dbReference>
<feature type="compositionally biased region" description="Polar residues" evidence="2">
    <location>
        <begin position="1230"/>
        <end position="1240"/>
    </location>
</feature>
<dbReference type="PROSITE" id="PS50102">
    <property type="entry name" value="RRM"/>
    <property type="match status" value="1"/>
</dbReference>
<accession>C5KWN4</accession>
<dbReference type="InterPro" id="IPR043128">
    <property type="entry name" value="Rev_trsase/Diguanyl_cyclase"/>
</dbReference>
<gene>
    <name evidence="4" type="ORF">Pmar_PMAR020088</name>
</gene>
<dbReference type="PANTHER" id="PTHR33064:SF37">
    <property type="entry name" value="RIBONUCLEASE H"/>
    <property type="match status" value="1"/>
</dbReference>
<dbReference type="InParanoid" id="C5KWN4"/>
<dbReference type="PANTHER" id="PTHR33064">
    <property type="entry name" value="POL PROTEIN"/>
    <property type="match status" value="1"/>
</dbReference>
<reference evidence="4 5" key="1">
    <citation type="submission" date="2008-07" db="EMBL/GenBank/DDBJ databases">
        <authorList>
            <person name="El-Sayed N."/>
            <person name="Caler E."/>
            <person name="Inman J."/>
            <person name="Amedeo P."/>
            <person name="Hass B."/>
            <person name="Wortman J."/>
        </authorList>
    </citation>
    <scope>NUCLEOTIDE SEQUENCE [LARGE SCALE GENOMIC DNA]</scope>
    <source>
        <strain evidence="5">ATCC 50983 / TXsc</strain>
    </source>
</reference>
<dbReference type="SUPFAM" id="SSF50630">
    <property type="entry name" value="Acid proteases"/>
    <property type="match status" value="1"/>
</dbReference>
<dbReference type="Proteomes" id="UP000007800">
    <property type="component" value="Unassembled WGS sequence"/>
</dbReference>
<evidence type="ECO:0000313" key="4">
    <source>
        <dbReference type="EMBL" id="EER11109.1"/>
    </source>
</evidence>